<evidence type="ECO:0000259" key="2">
    <source>
        <dbReference type="Pfam" id="PF12696"/>
    </source>
</evidence>
<dbReference type="InterPro" id="IPR032689">
    <property type="entry name" value="TraG-D_C"/>
</dbReference>
<reference evidence="3 4" key="1">
    <citation type="journal article" date="2016" name="Nat. Commun.">
        <title>Thousands of microbial genomes shed light on interconnected biogeochemical processes in an aquifer system.</title>
        <authorList>
            <person name="Anantharaman K."/>
            <person name="Brown C.T."/>
            <person name="Hug L.A."/>
            <person name="Sharon I."/>
            <person name="Castelle C.J."/>
            <person name="Probst A.J."/>
            <person name="Thomas B.C."/>
            <person name="Singh A."/>
            <person name="Wilkins M.J."/>
            <person name="Karaoz U."/>
            <person name="Brodie E.L."/>
            <person name="Williams K.H."/>
            <person name="Hubbard S.S."/>
            <person name="Banfield J.F."/>
        </authorList>
    </citation>
    <scope>NUCLEOTIDE SEQUENCE [LARGE SCALE GENOMIC DNA]</scope>
</reference>
<evidence type="ECO:0000313" key="3">
    <source>
        <dbReference type="EMBL" id="OGL73484.1"/>
    </source>
</evidence>
<dbReference type="EMBL" id="MGDZ01000030">
    <property type="protein sequence ID" value="OGL73484.1"/>
    <property type="molecule type" value="Genomic_DNA"/>
</dbReference>
<dbReference type="STRING" id="1802391.A3D72_01675"/>
<dbReference type="PANTHER" id="PTHR30121">
    <property type="entry name" value="UNCHARACTERIZED PROTEIN YJGR-RELATED"/>
    <property type="match status" value="1"/>
</dbReference>
<feature type="non-terminal residue" evidence="3">
    <location>
        <position position="441"/>
    </location>
</feature>
<dbReference type="Pfam" id="PF10412">
    <property type="entry name" value="TrwB_AAD_bind"/>
    <property type="match status" value="1"/>
</dbReference>
<evidence type="ECO:0000259" key="1">
    <source>
        <dbReference type="Pfam" id="PF10412"/>
    </source>
</evidence>
<dbReference type="PANTHER" id="PTHR30121:SF11">
    <property type="entry name" value="AAA+ ATPASE DOMAIN-CONTAINING PROTEIN"/>
    <property type="match status" value="1"/>
</dbReference>
<dbReference type="InterPro" id="IPR019476">
    <property type="entry name" value="T4SS_TraD_DNA-bd"/>
</dbReference>
<organism evidence="3 4">
    <name type="scientific">Candidatus Uhrbacteria bacterium RIFCSPHIGHO2_02_FULL_57_19</name>
    <dbReference type="NCBI Taxonomy" id="1802391"/>
    <lineage>
        <taxon>Bacteria</taxon>
        <taxon>Candidatus Uhriibacteriota</taxon>
    </lineage>
</organism>
<dbReference type="InterPro" id="IPR051162">
    <property type="entry name" value="T4SS_component"/>
</dbReference>
<dbReference type="AlphaFoldDB" id="A0A1F7U6V6"/>
<dbReference type="SUPFAM" id="SSF52540">
    <property type="entry name" value="P-loop containing nucleoside triphosphate hydrolases"/>
    <property type="match status" value="1"/>
</dbReference>
<protein>
    <recommendedName>
        <fullName evidence="5">Type IV secretion system coupling protein TraD DNA-binding domain-containing protein</fullName>
    </recommendedName>
</protein>
<name>A0A1F7U6V6_9BACT</name>
<dbReference type="Pfam" id="PF12696">
    <property type="entry name" value="TraG-D_C"/>
    <property type="match status" value="1"/>
</dbReference>
<accession>A0A1F7U6V6</accession>
<proteinExistence type="predicted"/>
<evidence type="ECO:0008006" key="5">
    <source>
        <dbReference type="Google" id="ProtNLM"/>
    </source>
</evidence>
<sequence>MPVYYDHDHENEVNVFGETNYRNQRHRFGIKTDDRRRHMYVLGKTGMGKTTLLENMVIQDIQRGHGVGVVDPHGDFAEKILDYIPTNRINDVIYFNPADTEYPIGFNVLEAVDERHKHLVSSGLMGVFKKIWPDVWSARMEHILNNCILALLDYPGSTLLGINRILVDREFRRRVVSKITDPIVKTFWVDEYARWEDRFRNEAIAPIQNKVGQFLSASVIRNIVAQVKSTINPRGIMDEGKIFIMNLAKGRIGEDSSRLLGGMLITKLQLAAMERVDVLEPERRDYYLYVDEFQNFATQSFANILSEARKYHLNLIIAHQYIEQLDEEYVRPAVFGNVGTMLMFRVGGADAEFLESEFTPHLLPEDLVNLTKYEMYLKLMINGVASAPFSAQTLPPISGITENRQKVINVSRERYTEPRAVIEEKVLRWTGMTPPTPPGQE</sequence>
<dbReference type="InterPro" id="IPR027417">
    <property type="entry name" value="P-loop_NTPase"/>
</dbReference>
<feature type="domain" description="Type IV secretion system coupling protein TraD DNA-binding" evidence="1">
    <location>
        <begin position="32"/>
        <end position="157"/>
    </location>
</feature>
<feature type="domain" description="TraD/TraG TraM recognition site" evidence="2">
    <location>
        <begin position="287"/>
        <end position="355"/>
    </location>
</feature>
<dbReference type="Gene3D" id="3.40.50.300">
    <property type="entry name" value="P-loop containing nucleotide triphosphate hydrolases"/>
    <property type="match status" value="2"/>
</dbReference>
<dbReference type="Proteomes" id="UP000176303">
    <property type="component" value="Unassembled WGS sequence"/>
</dbReference>
<dbReference type="CDD" id="cd01127">
    <property type="entry name" value="TrwB_TraG_TraD_VirD4"/>
    <property type="match status" value="1"/>
</dbReference>
<gene>
    <name evidence="3" type="ORF">A3D72_01675</name>
</gene>
<evidence type="ECO:0000313" key="4">
    <source>
        <dbReference type="Proteomes" id="UP000176303"/>
    </source>
</evidence>
<comment type="caution">
    <text evidence="3">The sequence shown here is derived from an EMBL/GenBank/DDBJ whole genome shotgun (WGS) entry which is preliminary data.</text>
</comment>